<feature type="non-terminal residue" evidence="1">
    <location>
        <position position="128"/>
    </location>
</feature>
<protein>
    <submittedName>
        <fullName evidence="1">Uncharacterized protein</fullName>
    </submittedName>
</protein>
<gene>
    <name evidence="1" type="ORF">S01H1_08644</name>
</gene>
<evidence type="ECO:0000313" key="1">
    <source>
        <dbReference type="EMBL" id="GAF78000.1"/>
    </source>
</evidence>
<sequence>MVLEKVKLYLDGTMLRFESDDEDFRTRSVPTGRIEAAFQGDGFTFTDVVQETLVCSVDSFDDVLDAAGATYGASQEDVAVALNVFLNFKAGSGGSTDYIENVALNGDSLDFTAIGSAFGGSVNLSGLG</sequence>
<name>X0TPH0_9ZZZZ</name>
<accession>X0TPH0</accession>
<reference evidence="1" key="1">
    <citation type="journal article" date="2014" name="Front. Microbiol.">
        <title>High frequency of phylogenetically diverse reductive dehalogenase-homologous genes in deep subseafloor sedimentary metagenomes.</title>
        <authorList>
            <person name="Kawai M."/>
            <person name="Futagami T."/>
            <person name="Toyoda A."/>
            <person name="Takaki Y."/>
            <person name="Nishi S."/>
            <person name="Hori S."/>
            <person name="Arai W."/>
            <person name="Tsubouchi T."/>
            <person name="Morono Y."/>
            <person name="Uchiyama I."/>
            <person name="Ito T."/>
            <person name="Fujiyama A."/>
            <person name="Inagaki F."/>
            <person name="Takami H."/>
        </authorList>
    </citation>
    <scope>NUCLEOTIDE SEQUENCE</scope>
    <source>
        <strain evidence="1">Expedition CK06-06</strain>
    </source>
</reference>
<proteinExistence type="predicted"/>
<dbReference type="EMBL" id="BARS01004423">
    <property type="protein sequence ID" value="GAF78000.1"/>
    <property type="molecule type" value="Genomic_DNA"/>
</dbReference>
<organism evidence="1">
    <name type="scientific">marine sediment metagenome</name>
    <dbReference type="NCBI Taxonomy" id="412755"/>
    <lineage>
        <taxon>unclassified sequences</taxon>
        <taxon>metagenomes</taxon>
        <taxon>ecological metagenomes</taxon>
    </lineage>
</organism>
<comment type="caution">
    <text evidence="1">The sequence shown here is derived from an EMBL/GenBank/DDBJ whole genome shotgun (WGS) entry which is preliminary data.</text>
</comment>
<dbReference type="AlphaFoldDB" id="X0TPH0"/>